<evidence type="ECO:0000256" key="2">
    <source>
        <dbReference type="ARBA" id="ARBA00002315"/>
    </source>
</evidence>
<dbReference type="RefSeq" id="WP_009138932.1">
    <property type="nucleotide sequence ID" value="NZ_JH815198.1"/>
</dbReference>
<keyword evidence="17" id="KW-1185">Reference proteome</keyword>
<dbReference type="EMBL" id="ADMD01000002">
    <property type="protein sequence ID" value="EJZ84394.1"/>
    <property type="molecule type" value="Genomic_DNA"/>
</dbReference>
<dbReference type="CDD" id="cd16010">
    <property type="entry name" value="iPGM"/>
    <property type="match status" value="1"/>
</dbReference>
<evidence type="ECO:0000259" key="15">
    <source>
        <dbReference type="Pfam" id="PF06415"/>
    </source>
</evidence>
<evidence type="ECO:0000256" key="5">
    <source>
        <dbReference type="ARBA" id="ARBA00022723"/>
    </source>
</evidence>
<dbReference type="GO" id="GO:0004619">
    <property type="term" value="F:phosphoglycerate mutase activity"/>
    <property type="evidence" value="ECO:0007669"/>
    <property type="project" value="UniProtKB-UniRule"/>
</dbReference>
<evidence type="ECO:0000256" key="12">
    <source>
        <dbReference type="PIRSR" id="PIRSR001492-2"/>
    </source>
</evidence>
<evidence type="ECO:0000256" key="1">
    <source>
        <dbReference type="ARBA" id="ARBA00000370"/>
    </source>
</evidence>
<dbReference type="InterPro" id="IPR036646">
    <property type="entry name" value="PGAM_B_sf"/>
</dbReference>
<gene>
    <name evidence="9" type="primary">gpmI</name>
    <name evidence="16" type="ORF">HMPREF9451_00704</name>
</gene>
<dbReference type="HAMAP" id="MF_01038">
    <property type="entry name" value="GpmI"/>
    <property type="match status" value="1"/>
</dbReference>
<feature type="binding site" evidence="9 12">
    <location>
        <position position="197"/>
    </location>
    <ligand>
        <name>substrate</name>
    </ligand>
</feature>
<evidence type="ECO:0000256" key="7">
    <source>
        <dbReference type="ARBA" id="ARBA00023211"/>
    </source>
</evidence>
<feature type="binding site" evidence="9 13">
    <location>
        <position position="460"/>
    </location>
    <ligand>
        <name>Mn(2+)</name>
        <dbReference type="ChEBI" id="CHEBI:29035"/>
        <label>1</label>
    </ligand>
</feature>
<feature type="domain" description="Metalloenzyme" evidence="14">
    <location>
        <begin position="8"/>
        <end position="503"/>
    </location>
</feature>
<dbReference type="GO" id="GO:0005737">
    <property type="term" value="C:cytoplasm"/>
    <property type="evidence" value="ECO:0007669"/>
    <property type="project" value="InterPro"/>
</dbReference>
<comment type="catalytic activity">
    <reaction evidence="1 9">
        <text>(2R)-2-phosphoglycerate = (2R)-3-phosphoglycerate</text>
        <dbReference type="Rhea" id="RHEA:15901"/>
        <dbReference type="ChEBI" id="CHEBI:58272"/>
        <dbReference type="ChEBI" id="CHEBI:58289"/>
        <dbReference type="EC" id="5.4.2.12"/>
    </reaction>
</comment>
<dbReference type="OrthoDB" id="9800863at2"/>
<dbReference type="GO" id="GO:0030145">
    <property type="term" value="F:manganese ion binding"/>
    <property type="evidence" value="ECO:0007669"/>
    <property type="project" value="UniProtKB-UniRule"/>
</dbReference>
<dbReference type="AlphaFoldDB" id="K0YXP2"/>
<keyword evidence="7 9" id="KW-0464">Manganese</keyword>
<evidence type="ECO:0000256" key="11">
    <source>
        <dbReference type="PIRSR" id="PIRSR001492-1"/>
    </source>
</evidence>
<dbReference type="GO" id="GO:0006096">
    <property type="term" value="P:glycolytic process"/>
    <property type="evidence" value="ECO:0007669"/>
    <property type="project" value="UniProtKB-UniRule"/>
</dbReference>
<dbReference type="InterPro" id="IPR006124">
    <property type="entry name" value="Metalloenzyme"/>
</dbReference>
<dbReference type="UniPathway" id="UPA00109">
    <property type="reaction ID" value="UER00186"/>
</dbReference>
<keyword evidence="6 9" id="KW-0324">Glycolysis</keyword>
<dbReference type="PATRIC" id="fig|742818.3.peg.757"/>
<reference evidence="16 17" key="1">
    <citation type="submission" date="2012-08" db="EMBL/GenBank/DDBJ databases">
        <title>The Genome Sequence of Slackia piriformis YIT 12062.</title>
        <authorList>
            <consortium name="The Broad Institute Genome Sequencing Platform"/>
            <person name="Earl A."/>
            <person name="Ward D."/>
            <person name="Feldgarden M."/>
            <person name="Gevers D."/>
            <person name="Morotomi M."/>
            <person name="Walker B."/>
            <person name="Young S.K."/>
            <person name="Zeng Q."/>
            <person name="Gargeya S."/>
            <person name="Fitzgerald M."/>
            <person name="Haas B."/>
            <person name="Abouelleil A."/>
            <person name="Alvarado L."/>
            <person name="Arachchi H.M."/>
            <person name="Berlin A.M."/>
            <person name="Chapman S.B."/>
            <person name="Goldberg J."/>
            <person name="Griggs A."/>
            <person name="Gujja S."/>
            <person name="Hansen M."/>
            <person name="Howarth C."/>
            <person name="Imamovic A."/>
            <person name="Larimer J."/>
            <person name="McCowen C."/>
            <person name="Montmayeur A."/>
            <person name="Murphy C."/>
            <person name="Neiman D."/>
            <person name="Pearson M."/>
            <person name="Priest M."/>
            <person name="Roberts A."/>
            <person name="Saif S."/>
            <person name="Shea T."/>
            <person name="Sisk P."/>
            <person name="Sykes S."/>
            <person name="Wortman J."/>
            <person name="Nusbaum C."/>
            <person name="Birren B."/>
        </authorList>
    </citation>
    <scope>NUCLEOTIDE SEQUENCE [LARGE SCALE GENOMIC DNA]</scope>
    <source>
        <strain evidence="16 17">YIT 12062</strain>
    </source>
</reference>
<comment type="pathway">
    <text evidence="3 9">Carbohydrate degradation; glycolysis; pyruvate from D-glyceraldehyde 3-phosphate: step 3/5.</text>
</comment>
<feature type="binding site" evidence="9 12">
    <location>
        <begin position="261"/>
        <end position="264"/>
    </location>
    <ligand>
        <name>substrate</name>
    </ligand>
</feature>
<comment type="caution">
    <text evidence="16">The sequence shown here is derived from an EMBL/GenBank/DDBJ whole genome shotgun (WGS) entry which is preliminary data.</text>
</comment>
<evidence type="ECO:0000256" key="8">
    <source>
        <dbReference type="ARBA" id="ARBA00023235"/>
    </source>
</evidence>
<dbReference type="PIRSF" id="PIRSF001492">
    <property type="entry name" value="IPGAM"/>
    <property type="match status" value="1"/>
</dbReference>
<comment type="similarity">
    <text evidence="4 9">Belongs to the BPG-independent phosphoglycerate mutase family.</text>
</comment>
<proteinExistence type="inferred from homology"/>
<evidence type="ECO:0000256" key="13">
    <source>
        <dbReference type="PIRSR" id="PIRSR001492-3"/>
    </source>
</evidence>
<dbReference type="InterPro" id="IPR017850">
    <property type="entry name" value="Alkaline_phosphatase_core_sf"/>
</dbReference>
<evidence type="ECO:0000313" key="17">
    <source>
        <dbReference type="Proteomes" id="UP000006069"/>
    </source>
</evidence>
<evidence type="ECO:0000256" key="6">
    <source>
        <dbReference type="ARBA" id="ARBA00023152"/>
    </source>
</evidence>
<feature type="binding site" evidence="9 13">
    <location>
        <position position="15"/>
    </location>
    <ligand>
        <name>Mn(2+)</name>
        <dbReference type="ChEBI" id="CHEBI:29035"/>
        <label>2</label>
    </ligand>
</feature>
<dbReference type="HOGENOM" id="CLU_026099_2_0_11"/>
<protein>
    <recommendedName>
        <fullName evidence="9 10">2,3-bisphosphoglycerate-independent phosphoglycerate mutase</fullName>
        <shortName evidence="9">BPG-independent PGAM</shortName>
        <shortName evidence="9">Phosphoglyceromutase</shortName>
        <shortName evidence="9">iPGM</shortName>
        <ecNumber evidence="9 10">5.4.2.12</ecNumber>
    </recommendedName>
</protein>
<dbReference type="Gene3D" id="3.40.1450.10">
    <property type="entry name" value="BPG-independent phosphoglycerate mutase, domain B"/>
    <property type="match status" value="1"/>
</dbReference>
<dbReference type="SUPFAM" id="SSF53649">
    <property type="entry name" value="Alkaline phosphatase-like"/>
    <property type="match status" value="1"/>
</dbReference>
<dbReference type="EC" id="5.4.2.12" evidence="9 10"/>
<accession>K0YXP2</accession>
<comment type="subunit">
    <text evidence="9">Monomer.</text>
</comment>
<dbReference type="InParanoid" id="K0YXP2"/>
<keyword evidence="5 9" id="KW-0479">Metal-binding</keyword>
<feature type="binding site" evidence="9 12">
    <location>
        <position position="191"/>
    </location>
    <ligand>
        <name>substrate</name>
    </ligand>
</feature>
<comment type="cofactor">
    <cofactor evidence="9">
        <name>Mn(2+)</name>
        <dbReference type="ChEBI" id="CHEBI:29035"/>
    </cofactor>
    <text evidence="9">Binds 2 manganese ions per subunit.</text>
</comment>
<feature type="binding site" evidence="9 13">
    <location>
        <position position="443"/>
    </location>
    <ligand>
        <name>Mn(2+)</name>
        <dbReference type="ChEBI" id="CHEBI:29035"/>
        <label>2</label>
    </ligand>
</feature>
<dbReference type="SUPFAM" id="SSF64158">
    <property type="entry name" value="2,3-Bisphosphoglycerate-independent phosphoglycerate mutase, substrate-binding domain"/>
    <property type="match status" value="1"/>
</dbReference>
<dbReference type="PANTHER" id="PTHR31637">
    <property type="entry name" value="2,3-BISPHOSPHOGLYCERATE-INDEPENDENT PHOSPHOGLYCERATE MUTASE"/>
    <property type="match status" value="1"/>
</dbReference>
<keyword evidence="8 9" id="KW-0413">Isomerase</keyword>
<dbReference type="Pfam" id="PF06415">
    <property type="entry name" value="iPGM_N"/>
    <property type="match status" value="1"/>
</dbReference>
<dbReference type="PANTHER" id="PTHR31637:SF0">
    <property type="entry name" value="2,3-BISPHOSPHOGLYCERATE-INDEPENDENT PHOSPHOGLYCERATE MUTASE"/>
    <property type="match status" value="1"/>
</dbReference>
<feature type="binding site" evidence="9 12">
    <location>
        <begin position="156"/>
        <end position="157"/>
    </location>
    <ligand>
        <name>substrate</name>
    </ligand>
</feature>
<evidence type="ECO:0000256" key="3">
    <source>
        <dbReference type="ARBA" id="ARBA00004798"/>
    </source>
</evidence>
<evidence type="ECO:0000259" key="14">
    <source>
        <dbReference type="Pfam" id="PF01676"/>
    </source>
</evidence>
<feature type="binding site" evidence="9 12">
    <location>
        <position position="126"/>
    </location>
    <ligand>
        <name>substrate</name>
    </ligand>
</feature>
<dbReference type="eggNOG" id="COG0696">
    <property type="taxonomic scope" value="Bacteria"/>
</dbReference>
<evidence type="ECO:0000256" key="4">
    <source>
        <dbReference type="ARBA" id="ARBA00008819"/>
    </source>
</evidence>
<sequence>MSSPLNLPALLVIMDGFGLDEPSQGNAVSLANTPYLDWLFANAPFVPMQASGESVGLPDGQMGNSEVGHLNIGAGRVVYQELTRINKACREGSIRRNDAINEAFDRVIESGGALHLMGLLSDGGVHSSNEHLYALMRHAADRGVEDIRVHCFLDGRDVPPQSAGEYLRELLDVMAEPNLEGKVRISSVEGRYYAMDRDKRWERVERAWGAVVCGVPRSDENVLDSLEASYENGVTDEFFVPTSFDGRGMQDGDAAVFFNFRPDRARELTRAIVDAEFDGFDRERRPEVSFVCLTEYDPAIDAPVAFPKEFPANVLADALADADLRQYHIAETEKYAHVTFFFNGGKEEEKKNEQRALIASPKVATYDLQPEMSEPEVAATLVQAIRNDEADVYIVNFANCDMVGHTGVIPAAVAAVEAVDSGVEAVIEAIKGKGGFALLTADHGNADKMLAEDGSPHTAHTTAPVPFVLVDGACEGRRLRMPDCREAALCDIAPTLLDAIGLEIPSEMTGESLLVR</sequence>
<name>K0YXP2_9ACTN</name>
<dbReference type="Proteomes" id="UP000006069">
    <property type="component" value="Unassembled WGS sequence"/>
</dbReference>
<feature type="binding site" evidence="9 13">
    <location>
        <position position="442"/>
    </location>
    <ligand>
        <name>Mn(2+)</name>
        <dbReference type="ChEBI" id="CHEBI:29035"/>
        <label>2</label>
    </ligand>
</feature>
<feature type="binding site" evidence="9 13">
    <location>
        <position position="405"/>
    </location>
    <ligand>
        <name>Mn(2+)</name>
        <dbReference type="ChEBI" id="CHEBI:29035"/>
        <label>1</label>
    </ligand>
</feature>
<dbReference type="InterPro" id="IPR005995">
    <property type="entry name" value="Pgm_bpd_ind"/>
</dbReference>
<organism evidence="16 17">
    <name type="scientific">Slackia piriformis YIT 12062</name>
    <dbReference type="NCBI Taxonomy" id="742818"/>
    <lineage>
        <taxon>Bacteria</taxon>
        <taxon>Bacillati</taxon>
        <taxon>Actinomycetota</taxon>
        <taxon>Coriobacteriia</taxon>
        <taxon>Eggerthellales</taxon>
        <taxon>Eggerthellaceae</taxon>
        <taxon>Slackia</taxon>
    </lineage>
</organism>
<dbReference type="InterPro" id="IPR011258">
    <property type="entry name" value="BPG-indep_PGM_N"/>
</dbReference>
<feature type="binding site" evidence="9 13">
    <location>
        <position position="65"/>
    </location>
    <ligand>
        <name>Mn(2+)</name>
        <dbReference type="ChEBI" id="CHEBI:29035"/>
        <label>2</label>
    </ligand>
</feature>
<feature type="active site" description="Phosphoserine intermediate" evidence="9 11">
    <location>
        <position position="65"/>
    </location>
</feature>
<dbReference type="Pfam" id="PF01676">
    <property type="entry name" value="Metalloenzyme"/>
    <property type="match status" value="1"/>
</dbReference>
<dbReference type="FunFam" id="3.40.1450.10:FF:000002">
    <property type="entry name" value="2,3-bisphosphoglycerate-independent phosphoglycerate mutase"/>
    <property type="match status" value="1"/>
</dbReference>
<dbReference type="GO" id="GO:0006007">
    <property type="term" value="P:glucose catabolic process"/>
    <property type="evidence" value="ECO:0007669"/>
    <property type="project" value="InterPro"/>
</dbReference>
<feature type="binding site" evidence="9 12">
    <location>
        <position position="334"/>
    </location>
    <ligand>
        <name>substrate</name>
    </ligand>
</feature>
<feature type="binding site" evidence="9 13">
    <location>
        <position position="401"/>
    </location>
    <ligand>
        <name>Mn(2+)</name>
        <dbReference type="ChEBI" id="CHEBI:29035"/>
        <label>1</label>
    </ligand>
</feature>
<evidence type="ECO:0000256" key="10">
    <source>
        <dbReference type="NCBIfam" id="TIGR01307"/>
    </source>
</evidence>
<dbReference type="NCBIfam" id="TIGR01307">
    <property type="entry name" value="pgm_bpd_ind"/>
    <property type="match status" value="1"/>
</dbReference>
<evidence type="ECO:0000256" key="9">
    <source>
        <dbReference type="HAMAP-Rule" id="MF_01038"/>
    </source>
</evidence>
<evidence type="ECO:0000313" key="16">
    <source>
        <dbReference type="EMBL" id="EJZ84394.1"/>
    </source>
</evidence>
<dbReference type="Gene3D" id="3.40.720.10">
    <property type="entry name" value="Alkaline Phosphatase, subunit A"/>
    <property type="match status" value="1"/>
</dbReference>
<feature type="domain" description="BPG-independent PGAM N-terminal" evidence="15">
    <location>
        <begin position="85"/>
        <end position="297"/>
    </location>
</feature>
<comment type="function">
    <text evidence="2 9">Catalyzes the interconversion of 2-phosphoglycerate and 3-phosphoglycerate.</text>
</comment>